<feature type="domain" description="Cyclic nucleotide-binding" evidence="1">
    <location>
        <begin position="1"/>
        <end position="78"/>
    </location>
</feature>
<proteinExistence type="predicted"/>
<dbReference type="CDD" id="cd00038">
    <property type="entry name" value="CAP_ED"/>
    <property type="match status" value="2"/>
</dbReference>
<gene>
    <name evidence="2" type="ordered locus">Bint_0871</name>
</gene>
<evidence type="ECO:0000259" key="1">
    <source>
        <dbReference type="PROSITE" id="PS50042"/>
    </source>
</evidence>
<dbReference type="InterPro" id="IPR014710">
    <property type="entry name" value="RmlC-like_jellyroll"/>
</dbReference>
<dbReference type="GeneID" id="44969423"/>
<dbReference type="eggNOG" id="COG0664">
    <property type="taxonomic scope" value="Bacteria"/>
</dbReference>
<dbReference type="PATRIC" id="fig|1045858.4.peg.871"/>
<dbReference type="HOGENOM" id="CLU_686383_0_0_12"/>
<dbReference type="SUPFAM" id="SSF51206">
    <property type="entry name" value="cAMP-binding domain-like"/>
    <property type="match status" value="2"/>
</dbReference>
<dbReference type="OrthoDB" id="305672at2"/>
<dbReference type="InterPro" id="IPR018490">
    <property type="entry name" value="cNMP-bd_dom_sf"/>
</dbReference>
<evidence type="ECO:0000313" key="2">
    <source>
        <dbReference type="EMBL" id="AEM21496.1"/>
    </source>
</evidence>
<dbReference type="Pfam" id="PF00027">
    <property type="entry name" value="cNMP_binding"/>
    <property type="match status" value="2"/>
</dbReference>
<organism evidence="2 3">
    <name type="scientific">Brachyspira intermedia (strain ATCC 51140 / PWS/A)</name>
    <name type="common">Serpulina intermedia</name>
    <dbReference type="NCBI Taxonomy" id="1045858"/>
    <lineage>
        <taxon>Bacteria</taxon>
        <taxon>Pseudomonadati</taxon>
        <taxon>Spirochaetota</taxon>
        <taxon>Spirochaetia</taxon>
        <taxon>Brachyspirales</taxon>
        <taxon>Brachyspiraceae</taxon>
        <taxon>Brachyspira</taxon>
    </lineage>
</organism>
<dbReference type="Proteomes" id="UP000008522">
    <property type="component" value="Chromosome"/>
</dbReference>
<name>G0ELB8_BRAIP</name>
<accession>G0ELB8</accession>
<dbReference type="EMBL" id="CP002874">
    <property type="protein sequence ID" value="AEM21496.1"/>
    <property type="molecule type" value="Genomic_DNA"/>
</dbReference>
<evidence type="ECO:0000313" key="3">
    <source>
        <dbReference type="Proteomes" id="UP000008522"/>
    </source>
</evidence>
<dbReference type="RefSeq" id="WP_014487335.1">
    <property type="nucleotide sequence ID" value="NC_017243.1"/>
</dbReference>
<dbReference type="PROSITE" id="PS50042">
    <property type="entry name" value="CNMP_BINDING_3"/>
    <property type="match status" value="1"/>
</dbReference>
<protein>
    <submittedName>
        <fullName evidence="2">cAMP-binding protein</fullName>
    </submittedName>
</protein>
<reference evidence="2 3" key="1">
    <citation type="journal article" date="2011" name="BMC Genomics">
        <title>Complete genome sequence of Brachyspira intermedia reveals unique genomic features in Brachyspira species and phage-mediated horizontal gene transfer.</title>
        <authorList>
            <person name="Hafstrom T."/>
            <person name="Jansson D.S."/>
            <person name="Segerman B."/>
        </authorList>
    </citation>
    <scope>NUCLEOTIDE SEQUENCE [LARGE SCALE GENOMIC DNA]</scope>
    <source>
        <strain evidence="3">ATCC 51140 / PWS/A</strain>
    </source>
</reference>
<dbReference type="KEGG" id="bip:Bint_0871"/>
<dbReference type="AlphaFoldDB" id="G0ELB8"/>
<sequence>MNKYNILNFKKSSIIFIKNKSPKNSFYIITKGKAISYGTLDYNVEFNKGDILGLVNVVLNEPYFYNIKALEDMEVIELTLDEIINTKNRDLTIKIYKYLKSSLETWLGRYYLLISESKEIIKGKTKEEILNMAKVYSKNGFDHAAYRLYNEYIKRFPDDRENIDDVKNKLSNIEPIEEPLSKKDNVFHYKKGYCLYTELEGSDKLYIIKSGKIGIYNVVNLHQITRSIYSKNSIIDGYNPVLEYQPLSTSAIILEDSVLKVLKKEELLNIIENDNSIKLYYIRMLSIKIRNTILKIIALNTDDMLAKLLITLYYIVKTETLPNNIDSIKLPYKVNDIKTILNIKNEETLKRELNKIRAISISNDNYINITDIRSFMAEYKNAINRVTNMNHHA</sequence>
<dbReference type="Gene3D" id="2.60.120.10">
    <property type="entry name" value="Jelly Rolls"/>
    <property type="match status" value="2"/>
</dbReference>
<keyword evidence="3" id="KW-1185">Reference proteome</keyword>
<dbReference type="InterPro" id="IPR000595">
    <property type="entry name" value="cNMP-bd_dom"/>
</dbReference>